<evidence type="ECO:0000313" key="2">
    <source>
        <dbReference type="EMBL" id="NMH59376.1"/>
    </source>
</evidence>
<keyword evidence="1" id="KW-1133">Transmembrane helix</keyword>
<keyword evidence="3" id="KW-1185">Reference proteome</keyword>
<evidence type="ECO:0000313" key="3">
    <source>
        <dbReference type="Proteomes" id="UP000709336"/>
    </source>
</evidence>
<accession>A0ABX1R1Q6</accession>
<feature type="transmembrane region" description="Helical" evidence="1">
    <location>
        <begin position="106"/>
        <end position="128"/>
    </location>
</feature>
<protein>
    <recommendedName>
        <fullName evidence="4">DUF1634 domain-containing protein</fullName>
    </recommendedName>
</protein>
<reference evidence="2 3" key="1">
    <citation type="submission" date="2020-03" db="EMBL/GenBank/DDBJ databases">
        <title>Alteromonas ponticola sp. nov., isolated from seawater.</title>
        <authorList>
            <person name="Yoon J.-H."/>
            <person name="Kim Y.-O."/>
        </authorList>
    </citation>
    <scope>NUCLEOTIDE SEQUENCE [LARGE SCALE GENOMIC DNA]</scope>
    <source>
        <strain evidence="2 3">MYP5</strain>
    </source>
</reference>
<dbReference type="Proteomes" id="UP000709336">
    <property type="component" value="Unassembled WGS sequence"/>
</dbReference>
<organism evidence="2 3">
    <name type="scientific">Alteromonas ponticola</name>
    <dbReference type="NCBI Taxonomy" id="2720613"/>
    <lineage>
        <taxon>Bacteria</taxon>
        <taxon>Pseudomonadati</taxon>
        <taxon>Pseudomonadota</taxon>
        <taxon>Gammaproteobacteria</taxon>
        <taxon>Alteromonadales</taxon>
        <taxon>Alteromonadaceae</taxon>
        <taxon>Alteromonas/Salinimonas group</taxon>
        <taxon>Alteromonas</taxon>
    </lineage>
</organism>
<evidence type="ECO:0008006" key="4">
    <source>
        <dbReference type="Google" id="ProtNLM"/>
    </source>
</evidence>
<feature type="transmembrane region" description="Helical" evidence="1">
    <location>
        <begin position="77"/>
        <end position="94"/>
    </location>
</feature>
<sequence length="129" mass="14820">MTRKNSEEGRPLERRHKPKTKDGFYRLITIINALAWAILVAALITFHFARPEFVSGVQEYWGVEASTGWSSEHVTRLFALLQLCLGLSLVTMLLRARRTRRRNDYYGINLFILVGICAISLFTLTIHVL</sequence>
<comment type="caution">
    <text evidence="2">The sequence shown here is derived from an EMBL/GenBank/DDBJ whole genome shotgun (WGS) entry which is preliminary data.</text>
</comment>
<dbReference type="RefSeq" id="WP_169209957.1">
    <property type="nucleotide sequence ID" value="NZ_JAATNW010000003.1"/>
</dbReference>
<feature type="transmembrane region" description="Helical" evidence="1">
    <location>
        <begin position="24"/>
        <end position="49"/>
    </location>
</feature>
<proteinExistence type="predicted"/>
<name>A0ABX1R1Q6_9ALTE</name>
<dbReference type="EMBL" id="JAATNW010000003">
    <property type="protein sequence ID" value="NMH59376.1"/>
    <property type="molecule type" value="Genomic_DNA"/>
</dbReference>
<gene>
    <name evidence="2" type="ORF">HCJ96_05015</name>
</gene>
<keyword evidence="1" id="KW-0472">Membrane</keyword>
<evidence type="ECO:0000256" key="1">
    <source>
        <dbReference type="SAM" id="Phobius"/>
    </source>
</evidence>
<keyword evidence="1" id="KW-0812">Transmembrane</keyword>